<name>A0A2P5CDV0_PARAD</name>
<organism evidence="1 2">
    <name type="scientific">Parasponia andersonii</name>
    <name type="common">Sponia andersonii</name>
    <dbReference type="NCBI Taxonomy" id="3476"/>
    <lineage>
        <taxon>Eukaryota</taxon>
        <taxon>Viridiplantae</taxon>
        <taxon>Streptophyta</taxon>
        <taxon>Embryophyta</taxon>
        <taxon>Tracheophyta</taxon>
        <taxon>Spermatophyta</taxon>
        <taxon>Magnoliopsida</taxon>
        <taxon>eudicotyledons</taxon>
        <taxon>Gunneridae</taxon>
        <taxon>Pentapetalae</taxon>
        <taxon>rosids</taxon>
        <taxon>fabids</taxon>
        <taxon>Rosales</taxon>
        <taxon>Cannabaceae</taxon>
        <taxon>Parasponia</taxon>
    </lineage>
</organism>
<protein>
    <submittedName>
        <fullName evidence="1">Uncharacterized protein</fullName>
    </submittedName>
</protein>
<evidence type="ECO:0000313" key="1">
    <source>
        <dbReference type="EMBL" id="PON59243.1"/>
    </source>
</evidence>
<dbReference type="EMBL" id="JXTB01000141">
    <property type="protein sequence ID" value="PON59243.1"/>
    <property type="molecule type" value="Genomic_DNA"/>
</dbReference>
<gene>
    <name evidence="1" type="ORF">PanWU01x14_159920</name>
</gene>
<dbReference type="Proteomes" id="UP000237105">
    <property type="component" value="Unassembled WGS sequence"/>
</dbReference>
<evidence type="ECO:0000313" key="2">
    <source>
        <dbReference type="Proteomes" id="UP000237105"/>
    </source>
</evidence>
<dbReference type="OrthoDB" id="10352352at2759"/>
<sequence>MEKFDIYIVSFGDRQENRDRTVEILPRFTCHRSGVGLDPNWTSHISNLAILGAKNSVKRSVCGIEAPMRSWFFARGRSRVWD</sequence>
<dbReference type="AlphaFoldDB" id="A0A2P5CDV0"/>
<comment type="caution">
    <text evidence="1">The sequence shown here is derived from an EMBL/GenBank/DDBJ whole genome shotgun (WGS) entry which is preliminary data.</text>
</comment>
<keyword evidence="2" id="KW-1185">Reference proteome</keyword>
<proteinExistence type="predicted"/>
<accession>A0A2P5CDV0</accession>
<reference evidence="2" key="1">
    <citation type="submission" date="2016-06" db="EMBL/GenBank/DDBJ databases">
        <title>Parallel loss of symbiosis genes in relatives of nitrogen-fixing non-legume Parasponia.</title>
        <authorList>
            <person name="Van Velzen R."/>
            <person name="Holmer R."/>
            <person name="Bu F."/>
            <person name="Rutten L."/>
            <person name="Van Zeijl A."/>
            <person name="Liu W."/>
            <person name="Santuari L."/>
            <person name="Cao Q."/>
            <person name="Sharma T."/>
            <person name="Shen D."/>
            <person name="Roswanjaya Y."/>
            <person name="Wardhani T."/>
            <person name="Kalhor M.S."/>
            <person name="Jansen J."/>
            <person name="Van den Hoogen J."/>
            <person name="Gungor B."/>
            <person name="Hartog M."/>
            <person name="Hontelez J."/>
            <person name="Verver J."/>
            <person name="Yang W.-C."/>
            <person name="Schijlen E."/>
            <person name="Repin R."/>
            <person name="Schilthuizen M."/>
            <person name="Schranz E."/>
            <person name="Heidstra R."/>
            <person name="Miyata K."/>
            <person name="Fedorova E."/>
            <person name="Kohlen W."/>
            <person name="Bisseling T."/>
            <person name="Smit S."/>
            <person name="Geurts R."/>
        </authorList>
    </citation>
    <scope>NUCLEOTIDE SEQUENCE [LARGE SCALE GENOMIC DNA]</scope>
    <source>
        <strain evidence="2">cv. WU1-14</strain>
    </source>
</reference>